<dbReference type="PANTHER" id="PTHR32243:SF50">
    <property type="entry name" value="MALTOSE_MALTODEXTRIN TRANSPORT SYSTEM PERMEASE PROTEIN MALG"/>
    <property type="match status" value="1"/>
</dbReference>
<comment type="function">
    <text evidence="1">Part of the ABC transporter complex MalEFGK involved in maltose/maltodextrin import. Probably responsible for the translocation of the substrate across the membrane.</text>
</comment>
<feature type="transmembrane region" description="Helical" evidence="11">
    <location>
        <begin position="191"/>
        <end position="213"/>
    </location>
</feature>
<evidence type="ECO:0000256" key="6">
    <source>
        <dbReference type="ARBA" id="ARBA00022597"/>
    </source>
</evidence>
<feature type="transmembrane region" description="Helical" evidence="11">
    <location>
        <begin position="13"/>
        <end position="38"/>
    </location>
</feature>
<keyword evidence="9 11" id="KW-0472">Membrane</keyword>
<dbReference type="PANTHER" id="PTHR32243">
    <property type="entry name" value="MALTOSE TRANSPORT SYSTEM PERMEASE-RELATED"/>
    <property type="match status" value="1"/>
</dbReference>
<keyword evidence="4 11" id="KW-0813">Transport</keyword>
<organism evidence="13 14">
    <name type="scientific">Breznakiella homolactica</name>
    <dbReference type="NCBI Taxonomy" id="2798577"/>
    <lineage>
        <taxon>Bacteria</taxon>
        <taxon>Pseudomonadati</taxon>
        <taxon>Spirochaetota</taxon>
        <taxon>Spirochaetia</taxon>
        <taxon>Spirochaetales</taxon>
        <taxon>Breznakiellaceae</taxon>
        <taxon>Breznakiella</taxon>
    </lineage>
</organism>
<keyword evidence="8 11" id="KW-1133">Transmembrane helix</keyword>
<dbReference type="EMBL" id="CP067089">
    <property type="protein sequence ID" value="QQO08397.1"/>
    <property type="molecule type" value="Genomic_DNA"/>
</dbReference>
<evidence type="ECO:0000313" key="14">
    <source>
        <dbReference type="Proteomes" id="UP000595917"/>
    </source>
</evidence>
<dbReference type="PROSITE" id="PS50928">
    <property type="entry name" value="ABC_TM1"/>
    <property type="match status" value="1"/>
</dbReference>
<protein>
    <recommendedName>
        <fullName evidence="10">Maltose/maltodextrin transport system permease protein MalG</fullName>
    </recommendedName>
</protein>
<dbReference type="InterPro" id="IPR035906">
    <property type="entry name" value="MetI-like_sf"/>
</dbReference>
<feature type="transmembrane region" description="Helical" evidence="11">
    <location>
        <begin position="148"/>
        <end position="170"/>
    </location>
</feature>
<dbReference type="Gene3D" id="1.10.3720.10">
    <property type="entry name" value="MetI-like"/>
    <property type="match status" value="1"/>
</dbReference>
<evidence type="ECO:0000256" key="4">
    <source>
        <dbReference type="ARBA" id="ARBA00022448"/>
    </source>
</evidence>
<feature type="domain" description="ABC transmembrane type-1" evidence="12">
    <location>
        <begin position="79"/>
        <end position="270"/>
    </location>
</feature>
<evidence type="ECO:0000256" key="2">
    <source>
        <dbReference type="ARBA" id="ARBA00004651"/>
    </source>
</evidence>
<dbReference type="Pfam" id="PF00528">
    <property type="entry name" value="BPD_transp_1"/>
    <property type="match status" value="1"/>
</dbReference>
<comment type="subcellular location">
    <subcellularLocation>
        <location evidence="2 11">Cell membrane</location>
        <topology evidence="2 11">Multi-pass membrane protein</topology>
    </subcellularLocation>
</comment>
<evidence type="ECO:0000313" key="13">
    <source>
        <dbReference type="EMBL" id="QQO08397.1"/>
    </source>
</evidence>
<dbReference type="KEGG" id="bhc:JFL75_15870"/>
<evidence type="ECO:0000256" key="8">
    <source>
        <dbReference type="ARBA" id="ARBA00022989"/>
    </source>
</evidence>
<gene>
    <name evidence="13" type="ORF">JFL75_15870</name>
</gene>
<reference evidence="13" key="1">
    <citation type="submission" date="2021-01" db="EMBL/GenBank/DDBJ databases">
        <title>Description of Breznakiella homolactica.</title>
        <authorList>
            <person name="Song Y."/>
            <person name="Brune A."/>
        </authorList>
    </citation>
    <scope>NUCLEOTIDE SEQUENCE</scope>
    <source>
        <strain evidence="13">RmG30</strain>
    </source>
</reference>
<evidence type="ECO:0000256" key="5">
    <source>
        <dbReference type="ARBA" id="ARBA00022475"/>
    </source>
</evidence>
<dbReference type="Proteomes" id="UP000595917">
    <property type="component" value="Chromosome"/>
</dbReference>
<dbReference type="RefSeq" id="WP_215625703.1">
    <property type="nucleotide sequence ID" value="NZ_CP067089.2"/>
</dbReference>
<accession>A0A7T7XLD1</accession>
<evidence type="ECO:0000256" key="7">
    <source>
        <dbReference type="ARBA" id="ARBA00022692"/>
    </source>
</evidence>
<evidence type="ECO:0000256" key="3">
    <source>
        <dbReference type="ARBA" id="ARBA00009047"/>
    </source>
</evidence>
<feature type="transmembrane region" description="Helical" evidence="11">
    <location>
        <begin position="247"/>
        <end position="270"/>
    </location>
</feature>
<evidence type="ECO:0000259" key="12">
    <source>
        <dbReference type="PROSITE" id="PS50928"/>
    </source>
</evidence>
<feature type="transmembrane region" description="Helical" evidence="11">
    <location>
        <begin position="114"/>
        <end position="136"/>
    </location>
</feature>
<evidence type="ECO:0000256" key="10">
    <source>
        <dbReference type="ARBA" id="ARBA00041109"/>
    </source>
</evidence>
<keyword evidence="6" id="KW-0762">Sugar transport</keyword>
<proteinExistence type="inferred from homology"/>
<dbReference type="SUPFAM" id="SSF161098">
    <property type="entry name" value="MetI-like"/>
    <property type="match status" value="1"/>
</dbReference>
<name>A0A7T7XLD1_9SPIR</name>
<keyword evidence="7 11" id="KW-0812">Transmembrane</keyword>
<evidence type="ECO:0000256" key="9">
    <source>
        <dbReference type="ARBA" id="ARBA00023136"/>
    </source>
</evidence>
<dbReference type="GO" id="GO:0055085">
    <property type="term" value="P:transmembrane transport"/>
    <property type="evidence" value="ECO:0007669"/>
    <property type="project" value="InterPro"/>
</dbReference>
<keyword evidence="14" id="KW-1185">Reference proteome</keyword>
<comment type="similarity">
    <text evidence="3">Belongs to the binding-protein-dependent transport system permease family. MalFG subfamily.</text>
</comment>
<sequence>MARSKFLKGFSRFGFYLLIIIVSIFIVLPFVMMVTYSLRTSTDIFSLDVSLFPSKPTLAAYKHALFNYSYSGYGFLTWSWNSLAVNLAATFLATFFAAMCGYAISRFKFTGKPVLWFIIMLTQTVPWIVILIPYYITIAQLGMVNKLWSLSLTYLAVFLPTSTWLFVGFFNNIPIEIEEAAKIDGCSVWRIFFSMIIPLSISAIASIALVAFVSGWGDYLFSSVMIKSASKWTMPLGLTSFRGEHTILWAEIMAMSVIVTLPIVVLFIYLQRYLVSLMAGGVKQ</sequence>
<dbReference type="AlphaFoldDB" id="A0A7T7XLD1"/>
<dbReference type="InterPro" id="IPR050901">
    <property type="entry name" value="BP-dep_ABC_trans_perm"/>
</dbReference>
<dbReference type="CDD" id="cd06261">
    <property type="entry name" value="TM_PBP2"/>
    <property type="match status" value="1"/>
</dbReference>
<evidence type="ECO:0000256" key="1">
    <source>
        <dbReference type="ARBA" id="ARBA00002264"/>
    </source>
</evidence>
<evidence type="ECO:0000256" key="11">
    <source>
        <dbReference type="RuleBase" id="RU363032"/>
    </source>
</evidence>
<keyword evidence="5" id="KW-1003">Cell membrane</keyword>
<dbReference type="InterPro" id="IPR000515">
    <property type="entry name" value="MetI-like"/>
</dbReference>
<dbReference type="GO" id="GO:0005886">
    <property type="term" value="C:plasma membrane"/>
    <property type="evidence" value="ECO:0007669"/>
    <property type="project" value="UniProtKB-SubCell"/>
</dbReference>
<feature type="transmembrane region" description="Helical" evidence="11">
    <location>
        <begin position="83"/>
        <end position="102"/>
    </location>
</feature>